<dbReference type="PANTHER" id="PTHR30469">
    <property type="entry name" value="MULTIDRUG RESISTANCE PROTEIN MDTA"/>
    <property type="match status" value="1"/>
</dbReference>
<dbReference type="PROSITE" id="PS51257">
    <property type="entry name" value="PROKAR_LIPOPROTEIN"/>
    <property type="match status" value="1"/>
</dbReference>
<dbReference type="InterPro" id="IPR058792">
    <property type="entry name" value="Beta-barrel_RND_2"/>
</dbReference>
<feature type="signal peptide" evidence="2">
    <location>
        <begin position="1"/>
        <end position="18"/>
    </location>
</feature>
<dbReference type="Gene3D" id="2.40.420.20">
    <property type="match status" value="1"/>
</dbReference>
<feature type="domain" description="YbhG-like alpha-helical hairpin" evidence="3">
    <location>
        <begin position="104"/>
        <end position="163"/>
    </location>
</feature>
<protein>
    <submittedName>
        <fullName evidence="6">Efflux RND transporter periplasmic adaptor subunit</fullName>
    </submittedName>
</protein>
<evidence type="ECO:0000256" key="1">
    <source>
        <dbReference type="ARBA" id="ARBA00009477"/>
    </source>
</evidence>
<evidence type="ECO:0000313" key="6">
    <source>
        <dbReference type="EMBL" id="MFC5581828.1"/>
    </source>
</evidence>
<feature type="domain" description="Multidrug resistance protein MdtA-like C-terminal permuted SH3" evidence="5">
    <location>
        <begin position="293"/>
        <end position="345"/>
    </location>
</feature>
<proteinExistence type="inferred from homology"/>
<dbReference type="Pfam" id="PF25954">
    <property type="entry name" value="Beta-barrel_RND_2"/>
    <property type="match status" value="1"/>
</dbReference>
<keyword evidence="2" id="KW-0732">Signal</keyword>
<dbReference type="Proteomes" id="UP001596111">
    <property type="component" value="Unassembled WGS sequence"/>
</dbReference>
<organism evidence="6 7">
    <name type="scientific">Rhodanobacter terrae</name>
    <dbReference type="NCBI Taxonomy" id="418647"/>
    <lineage>
        <taxon>Bacteria</taxon>
        <taxon>Pseudomonadati</taxon>
        <taxon>Pseudomonadota</taxon>
        <taxon>Gammaproteobacteria</taxon>
        <taxon>Lysobacterales</taxon>
        <taxon>Rhodanobacteraceae</taxon>
        <taxon>Rhodanobacter</taxon>
    </lineage>
</organism>
<evidence type="ECO:0000313" key="7">
    <source>
        <dbReference type="Proteomes" id="UP001596111"/>
    </source>
</evidence>
<evidence type="ECO:0000256" key="2">
    <source>
        <dbReference type="SAM" id="SignalP"/>
    </source>
</evidence>
<name>A0ABW0SYA6_9GAMM</name>
<evidence type="ECO:0000259" key="4">
    <source>
        <dbReference type="Pfam" id="PF25954"/>
    </source>
</evidence>
<gene>
    <name evidence="6" type="ORF">ACFPPB_11965</name>
</gene>
<reference evidence="7" key="1">
    <citation type="journal article" date="2019" name="Int. J. Syst. Evol. Microbiol.">
        <title>The Global Catalogue of Microorganisms (GCM) 10K type strain sequencing project: providing services to taxonomists for standard genome sequencing and annotation.</title>
        <authorList>
            <consortium name="The Broad Institute Genomics Platform"/>
            <consortium name="The Broad Institute Genome Sequencing Center for Infectious Disease"/>
            <person name="Wu L."/>
            <person name="Ma J."/>
        </authorList>
    </citation>
    <scope>NUCLEOTIDE SEQUENCE [LARGE SCALE GENOMIC DNA]</scope>
    <source>
        <strain evidence="7">CGMCC 1.13587</strain>
    </source>
</reference>
<evidence type="ECO:0000259" key="3">
    <source>
        <dbReference type="Pfam" id="PF25881"/>
    </source>
</evidence>
<dbReference type="EMBL" id="JBHSNG010000011">
    <property type="protein sequence ID" value="MFC5581828.1"/>
    <property type="molecule type" value="Genomic_DNA"/>
</dbReference>
<dbReference type="InterPro" id="IPR058627">
    <property type="entry name" value="MdtA-like_C"/>
</dbReference>
<feature type="domain" description="CusB-like beta-barrel" evidence="4">
    <location>
        <begin position="212"/>
        <end position="285"/>
    </location>
</feature>
<comment type="similarity">
    <text evidence="1">Belongs to the membrane fusion protein (MFP) (TC 8.A.1) family.</text>
</comment>
<keyword evidence="7" id="KW-1185">Reference proteome</keyword>
<dbReference type="Gene3D" id="1.10.287.470">
    <property type="entry name" value="Helix hairpin bin"/>
    <property type="match status" value="1"/>
</dbReference>
<dbReference type="InterPro" id="IPR006143">
    <property type="entry name" value="RND_pump_MFP"/>
</dbReference>
<dbReference type="Pfam" id="PF25881">
    <property type="entry name" value="HH_YBHG"/>
    <property type="match status" value="1"/>
</dbReference>
<dbReference type="Gene3D" id="2.40.30.170">
    <property type="match status" value="1"/>
</dbReference>
<dbReference type="InterPro" id="IPR059052">
    <property type="entry name" value="HH_YbhG-like"/>
</dbReference>
<dbReference type="NCBIfam" id="TIGR01730">
    <property type="entry name" value="RND_mfp"/>
    <property type="match status" value="1"/>
</dbReference>
<dbReference type="Gene3D" id="2.40.50.100">
    <property type="match status" value="1"/>
</dbReference>
<dbReference type="RefSeq" id="WP_377327334.1">
    <property type="nucleotide sequence ID" value="NZ_JBHSNG010000011.1"/>
</dbReference>
<evidence type="ECO:0000259" key="5">
    <source>
        <dbReference type="Pfam" id="PF25967"/>
    </source>
</evidence>
<dbReference type="Pfam" id="PF25967">
    <property type="entry name" value="RND-MFP_C"/>
    <property type="match status" value="1"/>
</dbReference>
<accession>A0ABW0SYA6</accession>
<dbReference type="PANTHER" id="PTHR30469:SF18">
    <property type="entry name" value="RESISTANCE-NODULATION-CELL DIVISION (RND) EFFLUX MEMBRANE FUSION PROTEIN-RELATED"/>
    <property type="match status" value="1"/>
</dbReference>
<comment type="caution">
    <text evidence="6">The sequence shown here is derived from an EMBL/GenBank/DDBJ whole genome shotgun (WGS) entry which is preliminary data.</text>
</comment>
<feature type="chain" id="PRO_5045142270" evidence="2">
    <location>
        <begin position="19"/>
        <end position="372"/>
    </location>
</feature>
<sequence>MKSFLRHVVMSLAVVALAGCGHRNSPVATHSPPPALASVVVHAQAAHDEQVWDGVVEAVNQTTITAQTNARVLELPHDVNDIVAKGDVLVRFTDVEQKSARGAAQAQVASAAATYKEAAASYQRIEAVYAKGFVSAAQMDQQRALRDAARAALASARAQLDQVGQALDYTVLRAPYAGIITRRYVQVGEAVQAGPPSPQPLIAMQALDDLRVNVQVPQSAVDTIRHFHAADVLLGGSGARRIAAGSVNVFPYADPNTHTFNVRLQLPGGDTGLYPGMTVKVAFATGEAKRLLVPAGALVQRGELLGVYVLDEHGVALRQLRIGHRYADQVEVLAGLDDGERVATDPAAAARWLIEHRSSGSGSAGGSQGIAP</sequence>
<dbReference type="SUPFAM" id="SSF111369">
    <property type="entry name" value="HlyD-like secretion proteins"/>
    <property type="match status" value="1"/>
</dbReference>